<sequence>MCSHAGADWLGRLEQTRHWSEDECVCEDDEEEGRAGGRAWKDDGQGGTR</sequence>
<feature type="compositionally biased region" description="Basic and acidic residues" evidence="1">
    <location>
        <begin position="33"/>
        <end position="49"/>
    </location>
</feature>
<protein>
    <submittedName>
        <fullName evidence="2">Uncharacterized protein</fullName>
    </submittedName>
</protein>
<name>A0A9P9X915_9PEZI</name>
<dbReference type="Proteomes" id="UP001056436">
    <property type="component" value="Unassembled WGS sequence"/>
</dbReference>
<evidence type="ECO:0000256" key="1">
    <source>
        <dbReference type="SAM" id="MobiDB-lite"/>
    </source>
</evidence>
<dbReference type="EMBL" id="SDAQ01000079">
    <property type="protein sequence ID" value="KAI3542215.1"/>
    <property type="molecule type" value="Genomic_DNA"/>
</dbReference>
<accession>A0A9P9X915</accession>
<evidence type="ECO:0000313" key="2">
    <source>
        <dbReference type="EMBL" id="KAI3542215.1"/>
    </source>
</evidence>
<dbReference type="AlphaFoldDB" id="A0A9P9X915"/>
<reference evidence="2" key="1">
    <citation type="submission" date="2019-01" db="EMBL/GenBank/DDBJ databases">
        <title>Colletotrichum abscissum LGMF1257.</title>
        <authorList>
            <person name="Baroncelli R."/>
        </authorList>
    </citation>
    <scope>NUCLEOTIDE SEQUENCE</scope>
    <source>
        <strain evidence="2">Ca142</strain>
    </source>
</reference>
<organism evidence="2 3">
    <name type="scientific">Colletotrichum abscissum</name>
    <dbReference type="NCBI Taxonomy" id="1671311"/>
    <lineage>
        <taxon>Eukaryota</taxon>
        <taxon>Fungi</taxon>
        <taxon>Dikarya</taxon>
        <taxon>Ascomycota</taxon>
        <taxon>Pezizomycotina</taxon>
        <taxon>Sordariomycetes</taxon>
        <taxon>Hypocreomycetidae</taxon>
        <taxon>Glomerellales</taxon>
        <taxon>Glomerellaceae</taxon>
        <taxon>Colletotrichum</taxon>
        <taxon>Colletotrichum acutatum species complex</taxon>
    </lineage>
</organism>
<evidence type="ECO:0000313" key="3">
    <source>
        <dbReference type="Proteomes" id="UP001056436"/>
    </source>
</evidence>
<proteinExistence type="predicted"/>
<keyword evidence="3" id="KW-1185">Reference proteome</keyword>
<gene>
    <name evidence="2" type="ORF">CABS02_10487</name>
</gene>
<comment type="caution">
    <text evidence="2">The sequence shown here is derived from an EMBL/GenBank/DDBJ whole genome shotgun (WGS) entry which is preliminary data.</text>
</comment>
<feature type="region of interest" description="Disordered" evidence="1">
    <location>
        <begin position="27"/>
        <end position="49"/>
    </location>
</feature>